<feature type="compositionally biased region" description="Acidic residues" evidence="13">
    <location>
        <begin position="636"/>
        <end position="645"/>
    </location>
</feature>
<dbReference type="SUPFAM" id="SSF52402">
    <property type="entry name" value="Adenine nucleotide alpha hydrolases-like"/>
    <property type="match status" value="1"/>
</dbReference>
<dbReference type="SUPFAM" id="SSF55298">
    <property type="entry name" value="YjgF-like"/>
    <property type="match status" value="2"/>
</dbReference>
<dbReference type="UniPathway" id="UPA00559"/>
<evidence type="ECO:0000256" key="2">
    <source>
        <dbReference type="ARBA" id="ARBA00008496"/>
    </source>
</evidence>
<dbReference type="PANTHER" id="PTHR12196:SF2">
    <property type="entry name" value="DIPHTHINE--AMMONIA LIGASE"/>
    <property type="match status" value="1"/>
</dbReference>
<evidence type="ECO:0000256" key="1">
    <source>
        <dbReference type="ARBA" id="ARBA00005156"/>
    </source>
</evidence>
<reference evidence="15" key="2">
    <citation type="submission" date="2014-07" db="EMBL/GenBank/DDBJ databases">
        <authorList>
            <person name="Hull J."/>
        </authorList>
    </citation>
    <scope>NUCLEOTIDE SEQUENCE</scope>
</reference>
<evidence type="ECO:0000313" key="15">
    <source>
        <dbReference type="EMBL" id="JAG35067.1"/>
    </source>
</evidence>
<keyword evidence="5" id="KW-0436">Ligase</keyword>
<dbReference type="GO" id="GO:0017178">
    <property type="term" value="F:diphthine-ammonia ligase activity"/>
    <property type="evidence" value="ECO:0007669"/>
    <property type="project" value="UniProtKB-EC"/>
</dbReference>
<dbReference type="GO" id="GO:0017183">
    <property type="term" value="P:protein histidyl modification to diphthamide"/>
    <property type="evidence" value="ECO:0007669"/>
    <property type="project" value="UniProtKB-UniPathway"/>
</dbReference>
<dbReference type="EC" id="6.3.1.14" evidence="3"/>
<dbReference type="FunFam" id="3.90.1490.10:FF:000001">
    <property type="entry name" value="Diphthine--ammonia ligase"/>
    <property type="match status" value="1"/>
</dbReference>
<feature type="region of interest" description="Disordered" evidence="13">
    <location>
        <begin position="626"/>
        <end position="646"/>
    </location>
</feature>
<dbReference type="CDD" id="cd06156">
    <property type="entry name" value="eu_AANH_C_2"/>
    <property type="match status" value="1"/>
</dbReference>
<dbReference type="Gene3D" id="3.30.1330.40">
    <property type="entry name" value="RutC-like"/>
    <property type="match status" value="2"/>
</dbReference>
<comment type="similarity">
    <text evidence="2">Belongs to the Diphthine--ammonia ligase family.</text>
</comment>
<evidence type="ECO:0000256" key="10">
    <source>
        <dbReference type="ARBA" id="ARBA00031552"/>
    </source>
</evidence>
<dbReference type="CDD" id="cd01994">
    <property type="entry name" value="AANH_PF0828-like"/>
    <property type="match status" value="1"/>
</dbReference>
<name>A0A0A9YPU8_LYGHE</name>
<dbReference type="InterPro" id="IPR030662">
    <property type="entry name" value="DPH6/MJ0570"/>
</dbReference>
<dbReference type="EMBL" id="GBHO01008537">
    <property type="protein sequence ID" value="JAG35067.1"/>
    <property type="molecule type" value="Transcribed_RNA"/>
</dbReference>
<reference evidence="16" key="3">
    <citation type="submission" date="2014-09" db="EMBL/GenBank/DDBJ databases">
        <authorList>
            <person name="Magalhaes I.L.F."/>
            <person name="Oliveira U."/>
            <person name="Santos F.R."/>
            <person name="Vidigal T.H.D.A."/>
            <person name="Brescovit A.D."/>
            <person name="Santos A.J."/>
        </authorList>
    </citation>
    <scope>NUCLEOTIDE SEQUENCE</scope>
</reference>
<evidence type="ECO:0000256" key="4">
    <source>
        <dbReference type="ARBA" id="ARBA00018426"/>
    </source>
</evidence>
<feature type="domain" description="Diphthamide synthase" evidence="14">
    <location>
        <begin position="1"/>
        <end position="227"/>
    </location>
</feature>
<evidence type="ECO:0000256" key="5">
    <source>
        <dbReference type="ARBA" id="ARBA00022598"/>
    </source>
</evidence>
<keyword evidence="6" id="KW-0547">Nucleotide-binding</keyword>
<evidence type="ECO:0000256" key="12">
    <source>
        <dbReference type="ARBA" id="ARBA00048108"/>
    </source>
</evidence>
<dbReference type="FunFam" id="3.30.1330.40:FF:000010">
    <property type="entry name" value="Diphthine--ammonia ligase"/>
    <property type="match status" value="1"/>
</dbReference>
<comment type="pathway">
    <text evidence="1">Protein modification; peptidyl-diphthamide biosynthesis.</text>
</comment>
<dbReference type="Gene3D" id="3.40.50.620">
    <property type="entry name" value="HUPs"/>
    <property type="match status" value="1"/>
</dbReference>
<dbReference type="InterPro" id="IPR002761">
    <property type="entry name" value="Diphthami_syn_dom"/>
</dbReference>
<evidence type="ECO:0000259" key="14">
    <source>
        <dbReference type="Pfam" id="PF01902"/>
    </source>
</evidence>
<dbReference type="EMBL" id="GBRD01000275">
    <property type="protein sequence ID" value="JAG65546.1"/>
    <property type="molecule type" value="Transcribed_RNA"/>
</dbReference>
<sequence length="707" mass="77733">MKVVALISGGKDSCFNMLQCVMAGHDVVALANLKPDNQDELDSYMYQTVGHQGVELYAEAMNLPLFRQPTLGVAVHSDKLYTPTPEDEVEDLYQLLATIKEQVDVDAVSVGAVLSDYQRLRVENVCNRLGLVSLAYLWRRDQGELLQEMIDSKIDAIIIKVAALGLDPSKHLGMKISEIQPHLIKMNEKYGLNICGEGGEYETFTLDCPLFCKSLVIDDYETVIHSNDAIAPVGYLNFTKFRLVEKEGVDGSSSLLDRLKICHIKTAEDYIVDIDQAELTDTDSDVADSDDQAMETDPLLEIKEHEPTPCTPSVITNSSGWTWIGGVVGEHPDLPQATICALDKLNGLLVERCLDISKLVSVTLYVRDLSQYAAINASYSSVIAGPNPPVRVALGTGLNEKTPVLLCALAYAKNKHVMHVQSLSHWAPANIGPYSQAVRVGDIIYIAGQIGLVPGSLTLVSGGIKRQCRLALRHVGRLIKAMDKDTLLRDVVQCICYVTNPSYIREARKEWERRTNNAIVEYVIVPELPKGALVEWQMWAHRANMRFEYEETGCVVGDNRVSLKRRWNYDNTVSAIVCYVSTVSSVSNPVISELTTTGSCESLSESQLAEVMTYALSRLFKGVPPPSVQGGSGVDGEGDGGDEEATLSPPPVASLLLFYRVGRSPSAQMIRDVINKLDEFNVATTIIPVCQLNHPNTFISLCATRHE</sequence>
<organism evidence="15">
    <name type="scientific">Lygus hesperus</name>
    <name type="common">Western plant bug</name>
    <dbReference type="NCBI Taxonomy" id="30085"/>
    <lineage>
        <taxon>Eukaryota</taxon>
        <taxon>Metazoa</taxon>
        <taxon>Ecdysozoa</taxon>
        <taxon>Arthropoda</taxon>
        <taxon>Hexapoda</taxon>
        <taxon>Insecta</taxon>
        <taxon>Pterygota</taxon>
        <taxon>Neoptera</taxon>
        <taxon>Paraneoptera</taxon>
        <taxon>Hemiptera</taxon>
        <taxon>Heteroptera</taxon>
        <taxon>Panheteroptera</taxon>
        <taxon>Cimicomorpha</taxon>
        <taxon>Miridae</taxon>
        <taxon>Mirini</taxon>
        <taxon>Lygus</taxon>
    </lineage>
</organism>
<gene>
    <name evidence="15" type="primary">atpbd4</name>
    <name evidence="15" type="ORF">CM83_74604</name>
</gene>
<accession>A0A0A9YPU8</accession>
<dbReference type="AlphaFoldDB" id="A0A0A9YPU8"/>
<keyword evidence="7 15" id="KW-0067">ATP-binding</keyword>
<dbReference type="InterPro" id="IPR035959">
    <property type="entry name" value="RutC-like_sf"/>
</dbReference>
<evidence type="ECO:0000313" key="16">
    <source>
        <dbReference type="EMBL" id="JAG65546.1"/>
    </source>
</evidence>
<dbReference type="Pfam" id="PF01902">
    <property type="entry name" value="Diphthami_syn_2"/>
    <property type="match status" value="1"/>
</dbReference>
<evidence type="ECO:0000256" key="13">
    <source>
        <dbReference type="SAM" id="MobiDB-lite"/>
    </source>
</evidence>
<evidence type="ECO:0000256" key="6">
    <source>
        <dbReference type="ARBA" id="ARBA00022741"/>
    </source>
</evidence>
<dbReference type="InterPro" id="IPR014729">
    <property type="entry name" value="Rossmann-like_a/b/a_fold"/>
</dbReference>
<evidence type="ECO:0000256" key="3">
    <source>
        <dbReference type="ARBA" id="ARBA00012089"/>
    </source>
</evidence>
<dbReference type="Gene3D" id="3.90.1490.10">
    <property type="entry name" value="putative n-type atp pyrophosphatase, domain 2"/>
    <property type="match status" value="1"/>
</dbReference>
<reference evidence="15" key="1">
    <citation type="journal article" date="2014" name="PLoS ONE">
        <title>Transcriptome-Based Identification of ABC Transporters in the Western Tarnished Plant Bug Lygus hesperus.</title>
        <authorList>
            <person name="Hull J.J."/>
            <person name="Chaney K."/>
            <person name="Geib S.M."/>
            <person name="Fabrick J.A."/>
            <person name="Brent C.S."/>
            <person name="Walsh D."/>
            <person name="Lavine L.C."/>
        </authorList>
    </citation>
    <scope>NUCLEOTIDE SEQUENCE</scope>
</reference>
<evidence type="ECO:0000256" key="8">
    <source>
        <dbReference type="ARBA" id="ARBA00029814"/>
    </source>
</evidence>
<proteinExistence type="inferred from homology"/>
<evidence type="ECO:0000256" key="9">
    <source>
        <dbReference type="ARBA" id="ARBA00031202"/>
    </source>
</evidence>
<dbReference type="Pfam" id="PF01042">
    <property type="entry name" value="Ribonuc_L-PSP"/>
    <property type="match status" value="1"/>
</dbReference>
<dbReference type="FunFam" id="3.40.50.620:FF:000069">
    <property type="entry name" value="diphthine--ammonia ligase"/>
    <property type="match status" value="1"/>
</dbReference>
<dbReference type="PANTHER" id="PTHR12196">
    <property type="entry name" value="DOMAIN OF UNKNOWN FUNCTION 71 DUF71 -CONTAINING PROTEIN"/>
    <property type="match status" value="1"/>
</dbReference>
<dbReference type="InterPro" id="IPR006175">
    <property type="entry name" value="YjgF/YER057c/UK114"/>
</dbReference>
<dbReference type="NCBIfam" id="TIGR00290">
    <property type="entry name" value="MJ0570_dom"/>
    <property type="match status" value="1"/>
</dbReference>
<dbReference type="GO" id="GO:0005524">
    <property type="term" value="F:ATP binding"/>
    <property type="evidence" value="ECO:0007669"/>
    <property type="project" value="UniProtKB-KW"/>
</dbReference>
<evidence type="ECO:0000256" key="11">
    <source>
        <dbReference type="ARBA" id="ARBA00032849"/>
    </source>
</evidence>
<comment type="catalytic activity">
    <reaction evidence="12">
        <text>diphthine-[translation elongation factor 2] + NH4(+) + ATP = diphthamide-[translation elongation factor 2] + AMP + diphosphate + H(+)</text>
        <dbReference type="Rhea" id="RHEA:19753"/>
        <dbReference type="Rhea" id="RHEA-COMP:10172"/>
        <dbReference type="Rhea" id="RHEA-COMP:10174"/>
        <dbReference type="ChEBI" id="CHEBI:15378"/>
        <dbReference type="ChEBI" id="CHEBI:16692"/>
        <dbReference type="ChEBI" id="CHEBI:28938"/>
        <dbReference type="ChEBI" id="CHEBI:30616"/>
        <dbReference type="ChEBI" id="CHEBI:33019"/>
        <dbReference type="ChEBI" id="CHEBI:82696"/>
        <dbReference type="ChEBI" id="CHEBI:456215"/>
        <dbReference type="EC" id="6.3.1.14"/>
    </reaction>
</comment>
<evidence type="ECO:0000256" key="7">
    <source>
        <dbReference type="ARBA" id="ARBA00022840"/>
    </source>
</evidence>
<protein>
    <recommendedName>
        <fullName evidence="4">Diphthine--ammonia ligase</fullName>
        <ecNumber evidence="3">6.3.1.14</ecNumber>
    </recommendedName>
    <alternativeName>
        <fullName evidence="9">ATP-binding domain-containing protein 4</fullName>
    </alternativeName>
    <alternativeName>
        <fullName evidence="8">Diphthamide synthase</fullName>
    </alternativeName>
    <alternativeName>
        <fullName evidence="10">Diphthamide synthetase</fullName>
    </alternativeName>
    <alternativeName>
        <fullName evidence="11">Protein DPH6 homolog</fullName>
    </alternativeName>
</protein>